<organism evidence="2 3">
    <name type="scientific">Acetoanaerobium pronyense</name>
    <dbReference type="NCBI Taxonomy" id="1482736"/>
    <lineage>
        <taxon>Bacteria</taxon>
        <taxon>Bacillati</taxon>
        <taxon>Bacillota</taxon>
        <taxon>Clostridia</taxon>
        <taxon>Peptostreptococcales</taxon>
        <taxon>Filifactoraceae</taxon>
        <taxon>Acetoanaerobium</taxon>
    </lineage>
</organism>
<keyword evidence="1" id="KW-1133">Transmembrane helix</keyword>
<evidence type="ECO:0000313" key="2">
    <source>
        <dbReference type="EMBL" id="MBP2028473.1"/>
    </source>
</evidence>
<feature type="transmembrane region" description="Helical" evidence="1">
    <location>
        <begin position="33"/>
        <end position="54"/>
    </location>
</feature>
<proteinExistence type="predicted"/>
<dbReference type="EMBL" id="JAGGLI010000029">
    <property type="protein sequence ID" value="MBP2028473.1"/>
    <property type="molecule type" value="Genomic_DNA"/>
</dbReference>
<comment type="caution">
    <text evidence="2">The sequence shown here is derived from an EMBL/GenBank/DDBJ whole genome shotgun (WGS) entry which is preliminary data.</text>
</comment>
<dbReference type="RefSeq" id="WP_209661522.1">
    <property type="nucleotide sequence ID" value="NZ_JAGGLI010000029.1"/>
</dbReference>
<dbReference type="Proteomes" id="UP001314903">
    <property type="component" value="Unassembled WGS sequence"/>
</dbReference>
<sequence>MANELPKYVKKFIDRNIINASLRDNPPDEKNNFTTIGDFIFLPILFMLTIFKVVPKILKKIKN</sequence>
<protein>
    <submittedName>
        <fullName evidence="2">Uncharacterized protein</fullName>
    </submittedName>
</protein>
<evidence type="ECO:0000313" key="3">
    <source>
        <dbReference type="Proteomes" id="UP001314903"/>
    </source>
</evidence>
<evidence type="ECO:0000256" key="1">
    <source>
        <dbReference type="SAM" id="Phobius"/>
    </source>
</evidence>
<name>A0ABS4KL02_9FIRM</name>
<keyword evidence="3" id="KW-1185">Reference proteome</keyword>
<keyword evidence="1" id="KW-0812">Transmembrane</keyword>
<reference evidence="2 3" key="1">
    <citation type="submission" date="2021-03" db="EMBL/GenBank/DDBJ databases">
        <title>Genomic Encyclopedia of Type Strains, Phase IV (KMG-IV): sequencing the most valuable type-strain genomes for metagenomic binning, comparative biology and taxonomic classification.</title>
        <authorList>
            <person name="Goeker M."/>
        </authorList>
    </citation>
    <scope>NUCLEOTIDE SEQUENCE [LARGE SCALE GENOMIC DNA]</scope>
    <source>
        <strain evidence="2 3">DSM 27512</strain>
    </source>
</reference>
<keyword evidence="1" id="KW-0472">Membrane</keyword>
<accession>A0ABS4KL02</accession>
<gene>
    <name evidence="2" type="ORF">J2Z35_002276</name>
</gene>